<feature type="site" description="Cleavage; by autolysis" evidence="8">
    <location>
        <begin position="200"/>
        <end position="201"/>
    </location>
</feature>
<gene>
    <name evidence="8" type="primary">argJ</name>
    <name evidence="9" type="ORF">DDZ13_03945</name>
</gene>
<comment type="subcellular location">
    <subcellularLocation>
        <location evidence="8">Cytoplasm</location>
    </subcellularLocation>
</comment>
<dbReference type="InParanoid" id="A0A317ZLL9"/>
<accession>A0A317ZLL9</accession>
<dbReference type="InterPro" id="IPR016117">
    <property type="entry name" value="ArgJ-like_dom_sf"/>
</dbReference>
<feature type="active site" description="Nucleophile" evidence="8">
    <location>
        <position position="201"/>
    </location>
</feature>
<comment type="pathway">
    <text evidence="8">Amino-acid biosynthesis; L-arginine biosynthesis; N(2)-acetyl-L-ornithine from L-glutamate: step 1/4.</text>
</comment>
<dbReference type="PANTHER" id="PTHR23100">
    <property type="entry name" value="ARGININE BIOSYNTHESIS BIFUNCTIONAL PROTEIN ARGJ"/>
    <property type="match status" value="1"/>
</dbReference>
<dbReference type="Gene3D" id="3.60.70.12">
    <property type="entry name" value="L-amino peptidase D-ALA esterase/amidase"/>
    <property type="match status" value="1"/>
</dbReference>
<dbReference type="RefSeq" id="WP_110130124.1">
    <property type="nucleotide sequence ID" value="NZ_QHJQ01000002.1"/>
</dbReference>
<keyword evidence="10" id="KW-1185">Reference proteome</keyword>
<dbReference type="UniPathway" id="UPA00068">
    <property type="reaction ID" value="UER00106"/>
</dbReference>
<dbReference type="InterPro" id="IPR042195">
    <property type="entry name" value="ArgJ_beta_C"/>
</dbReference>
<dbReference type="NCBIfam" id="NF003802">
    <property type="entry name" value="PRK05388.1"/>
    <property type="match status" value="1"/>
</dbReference>
<feature type="binding site" evidence="8">
    <location>
        <position position="287"/>
    </location>
    <ligand>
        <name>substrate</name>
    </ligand>
</feature>
<comment type="caution">
    <text evidence="9">The sequence shown here is derived from an EMBL/GenBank/DDBJ whole genome shotgun (WGS) entry which is preliminary data.</text>
</comment>
<comment type="similarity">
    <text evidence="1 8">Belongs to the ArgJ family.</text>
</comment>
<dbReference type="Proteomes" id="UP000247099">
    <property type="component" value="Unassembled WGS sequence"/>
</dbReference>
<evidence type="ECO:0000256" key="6">
    <source>
        <dbReference type="ARBA" id="ARBA00022813"/>
    </source>
</evidence>
<dbReference type="GO" id="GO:0004358">
    <property type="term" value="F:L-glutamate N-acetyltransferase activity, acting on acetyl-L-ornithine as donor"/>
    <property type="evidence" value="ECO:0007669"/>
    <property type="project" value="UniProtKB-UniRule"/>
</dbReference>
<evidence type="ECO:0000256" key="8">
    <source>
        <dbReference type="HAMAP-Rule" id="MF_01106"/>
    </source>
</evidence>
<dbReference type="GO" id="GO:0004042">
    <property type="term" value="F:L-glutamate N-acetyltransferase activity"/>
    <property type="evidence" value="ECO:0007669"/>
    <property type="project" value="UniProtKB-UniRule"/>
</dbReference>
<dbReference type="CDD" id="cd02152">
    <property type="entry name" value="OAT"/>
    <property type="match status" value="1"/>
</dbReference>
<keyword evidence="6 8" id="KW-0068">Autocatalytic cleavage</keyword>
<keyword evidence="4 8" id="KW-0028">Amino-acid biosynthesis</keyword>
<dbReference type="Pfam" id="PF01960">
    <property type="entry name" value="ArgJ"/>
    <property type="match status" value="1"/>
</dbReference>
<feature type="site" description="Involved in the stabilization of negative charge on the oxyanion by the formation of the oxyanion hole" evidence="8">
    <location>
        <position position="126"/>
    </location>
</feature>
<feature type="binding site" evidence="8">
    <location>
        <position position="409"/>
    </location>
    <ligand>
        <name>substrate</name>
    </ligand>
</feature>
<dbReference type="EC" id="2.3.1.35" evidence="8"/>
<dbReference type="HAMAP" id="MF_01106">
    <property type="entry name" value="ArgJ"/>
    <property type="match status" value="1"/>
</dbReference>
<evidence type="ECO:0000256" key="1">
    <source>
        <dbReference type="ARBA" id="ARBA00006774"/>
    </source>
</evidence>
<dbReference type="NCBIfam" id="TIGR00120">
    <property type="entry name" value="ArgJ"/>
    <property type="match status" value="1"/>
</dbReference>
<keyword evidence="8" id="KW-0511">Multifunctional enzyme</keyword>
<keyword evidence="5 8" id="KW-0808">Transferase</keyword>
<dbReference type="FunFam" id="3.60.70.12:FF:000001">
    <property type="entry name" value="Arginine biosynthesis bifunctional protein ArgJ, chloroplastic"/>
    <property type="match status" value="1"/>
</dbReference>
<comment type="catalytic activity">
    <reaction evidence="8">
        <text>L-glutamate + acetyl-CoA = N-acetyl-L-glutamate + CoA + H(+)</text>
        <dbReference type="Rhea" id="RHEA:24292"/>
        <dbReference type="ChEBI" id="CHEBI:15378"/>
        <dbReference type="ChEBI" id="CHEBI:29985"/>
        <dbReference type="ChEBI" id="CHEBI:44337"/>
        <dbReference type="ChEBI" id="CHEBI:57287"/>
        <dbReference type="ChEBI" id="CHEBI:57288"/>
        <dbReference type="EC" id="2.3.1.1"/>
    </reaction>
</comment>
<feature type="binding site" evidence="8">
    <location>
        <position position="201"/>
    </location>
    <ligand>
        <name>substrate</name>
    </ligand>
</feature>
<protein>
    <recommendedName>
        <fullName evidence="8">Arginine biosynthesis bifunctional protein ArgJ</fullName>
    </recommendedName>
    <domain>
        <recommendedName>
            <fullName evidence="8">Glutamate N-acetyltransferase</fullName>
            <ecNumber evidence="8">2.3.1.35</ecNumber>
        </recommendedName>
        <alternativeName>
            <fullName evidence="8">Ornithine acetyltransferase</fullName>
            <shortName evidence="8">OATase</shortName>
        </alternativeName>
        <alternativeName>
            <fullName evidence="8">Ornithine transacetylase</fullName>
        </alternativeName>
    </domain>
    <domain>
        <recommendedName>
            <fullName evidence="8">Amino-acid acetyltransferase</fullName>
            <ecNumber evidence="8">2.3.1.1</ecNumber>
        </recommendedName>
        <alternativeName>
            <fullName evidence="8">N-acetylglutamate synthase</fullName>
            <shortName evidence="8">AGSase</shortName>
        </alternativeName>
    </domain>
    <component>
        <recommendedName>
            <fullName evidence="8">Arginine biosynthesis bifunctional protein ArgJ alpha chain</fullName>
        </recommendedName>
    </component>
    <component>
        <recommendedName>
            <fullName evidence="8">Arginine biosynthesis bifunctional protein ArgJ beta chain</fullName>
        </recommendedName>
    </component>
</protein>
<feature type="chain" id="PRO_5023419935" description="Arginine biosynthesis bifunctional protein ArgJ alpha chain" evidence="8">
    <location>
        <begin position="1"/>
        <end position="200"/>
    </location>
</feature>
<dbReference type="GO" id="GO:0006592">
    <property type="term" value="P:ornithine biosynthetic process"/>
    <property type="evidence" value="ECO:0007669"/>
    <property type="project" value="TreeGrafter"/>
</dbReference>
<comment type="pathway">
    <text evidence="8">Amino-acid biosynthesis; L-arginine biosynthesis; L-ornithine and N-acetyl-L-glutamate from L-glutamate and N(2)-acetyl-L-ornithine (cyclic): step 1/1.</text>
</comment>
<dbReference type="PANTHER" id="PTHR23100:SF0">
    <property type="entry name" value="ARGININE BIOSYNTHESIS BIFUNCTIONAL PROTEIN ARGJ, MITOCHONDRIAL"/>
    <property type="match status" value="1"/>
</dbReference>
<feature type="binding site" evidence="8">
    <location>
        <position position="164"/>
    </location>
    <ligand>
        <name>substrate</name>
    </ligand>
</feature>
<evidence type="ECO:0000256" key="4">
    <source>
        <dbReference type="ARBA" id="ARBA00022605"/>
    </source>
</evidence>
<dbReference type="AlphaFoldDB" id="A0A317ZLL9"/>
<comment type="subunit">
    <text evidence="2 8">Heterotetramer of two alpha and two beta chains.</text>
</comment>
<dbReference type="InterPro" id="IPR002813">
    <property type="entry name" value="Arg_biosynth_ArgJ"/>
</dbReference>
<comment type="function">
    <text evidence="8">Catalyzes two activities which are involved in the cyclic version of arginine biosynthesis: the synthesis of N-acetylglutamate from glutamate and acetyl-CoA as the acetyl donor, and of ornithine by transacetylation between N(2)-acetylornithine and glutamate.</text>
</comment>
<proteinExistence type="inferred from homology"/>
<keyword evidence="8" id="KW-0963">Cytoplasm</keyword>
<dbReference type="OrthoDB" id="9804242at2"/>
<evidence type="ECO:0000313" key="10">
    <source>
        <dbReference type="Proteomes" id="UP000247099"/>
    </source>
</evidence>
<reference evidence="9 10" key="1">
    <citation type="submission" date="2018-05" db="EMBL/GenBank/DDBJ databases">
        <title>Coraliomargarita sinensis sp. nov., isolated from a marine solar saltern.</title>
        <authorList>
            <person name="Zhou L.Y."/>
        </authorList>
    </citation>
    <scope>NUCLEOTIDE SEQUENCE [LARGE SCALE GENOMIC DNA]</scope>
    <source>
        <strain evidence="9 10">WN38</strain>
    </source>
</reference>
<organism evidence="9 10">
    <name type="scientific">Coraliomargarita sinensis</name>
    <dbReference type="NCBI Taxonomy" id="2174842"/>
    <lineage>
        <taxon>Bacteria</taxon>
        <taxon>Pseudomonadati</taxon>
        <taxon>Verrucomicrobiota</taxon>
        <taxon>Opitutia</taxon>
        <taxon>Puniceicoccales</taxon>
        <taxon>Coraliomargaritaceae</taxon>
        <taxon>Coraliomargarita</taxon>
    </lineage>
</organism>
<feature type="binding site" evidence="8">
    <location>
        <position position="190"/>
    </location>
    <ligand>
        <name>substrate</name>
    </ligand>
</feature>
<comment type="catalytic activity">
    <reaction evidence="8">
        <text>N(2)-acetyl-L-ornithine + L-glutamate = N-acetyl-L-glutamate + L-ornithine</text>
        <dbReference type="Rhea" id="RHEA:15349"/>
        <dbReference type="ChEBI" id="CHEBI:29985"/>
        <dbReference type="ChEBI" id="CHEBI:44337"/>
        <dbReference type="ChEBI" id="CHEBI:46911"/>
        <dbReference type="ChEBI" id="CHEBI:57805"/>
        <dbReference type="EC" id="2.3.1.35"/>
    </reaction>
</comment>
<name>A0A317ZLL9_9BACT</name>
<evidence type="ECO:0000256" key="2">
    <source>
        <dbReference type="ARBA" id="ARBA00011475"/>
    </source>
</evidence>
<comment type="caution">
    <text evidence="8">Lacks conserved residue(s) required for the propagation of feature annotation.</text>
</comment>
<dbReference type="GO" id="GO:0006526">
    <property type="term" value="P:L-arginine biosynthetic process"/>
    <property type="evidence" value="ECO:0007669"/>
    <property type="project" value="UniProtKB-UniRule"/>
</dbReference>
<evidence type="ECO:0000256" key="5">
    <source>
        <dbReference type="ARBA" id="ARBA00022679"/>
    </source>
</evidence>
<dbReference type="GO" id="GO:0005737">
    <property type="term" value="C:cytoplasm"/>
    <property type="evidence" value="ECO:0007669"/>
    <property type="project" value="UniProtKB-SubCell"/>
</dbReference>
<dbReference type="EMBL" id="QHJQ01000002">
    <property type="protein sequence ID" value="PXA05123.1"/>
    <property type="molecule type" value="Genomic_DNA"/>
</dbReference>
<sequence length="412" mass="43979">MSSPIPVTLLENSNGIGDCPGFKTAGVACDVRELKNKERLDLAMLVAEKPCPAAGVFTLNDLCAAPVRLCKEILSRSSNKVAGFVVNSGNANAATGEKGMADAKQMGAIAQLSSGLGQPFLICSTGRIGRKLPMQQIEEGIEHAAQQLADDAQSSLNAADAILTSDTRRKVATAQFTYEGKTVTVAGMAKGAGMIEPNMATMLAFLTTDVVTNGDQLKNVLTAAVNKTFNRISIDGDMSTNDTVLLLASGKSGVDPWDGPADLLFAFKEAVFKVCDQLAELIVGDGEKVTKLVELVVEGCPKVSDAEKVARAVGNSLLVKASWYGSDPNWGRVADAAGYARVGLKEELLDIHYDEIPALIKGIPQDENKAQWKEVVFKKRFRITVNLNQGDADYRLLTSDLSEAYVDFNKSE</sequence>
<keyword evidence="7 8" id="KW-0012">Acyltransferase</keyword>
<dbReference type="EC" id="2.3.1.1" evidence="8"/>
<dbReference type="SUPFAM" id="SSF56266">
    <property type="entry name" value="DmpA/ArgJ-like"/>
    <property type="match status" value="1"/>
</dbReference>
<evidence type="ECO:0000256" key="3">
    <source>
        <dbReference type="ARBA" id="ARBA00022571"/>
    </source>
</evidence>
<evidence type="ECO:0000313" key="9">
    <source>
        <dbReference type="EMBL" id="PXA05123.1"/>
    </source>
</evidence>
<feature type="chain" id="PRO_5023419936" description="Arginine biosynthesis bifunctional protein ArgJ beta chain" evidence="8">
    <location>
        <begin position="201"/>
        <end position="412"/>
    </location>
</feature>
<feature type="site" description="Involved in the stabilization of negative charge on the oxyanion by the formation of the oxyanion hole" evidence="8">
    <location>
        <position position="125"/>
    </location>
</feature>
<keyword evidence="3 8" id="KW-0055">Arginine biosynthesis</keyword>
<dbReference type="Gene3D" id="3.10.20.340">
    <property type="entry name" value="ArgJ beta chain, C-terminal domain"/>
    <property type="match status" value="1"/>
</dbReference>
<evidence type="ECO:0000256" key="7">
    <source>
        <dbReference type="ARBA" id="ARBA00023315"/>
    </source>
</evidence>